<name>A0ABV2UWW3_9ACTN</name>
<gene>
    <name evidence="1" type="ORF">ABZZ21_15965</name>
</gene>
<dbReference type="RefSeq" id="WP_355397338.1">
    <property type="nucleotide sequence ID" value="NZ_JBEGHN010000005.1"/>
</dbReference>
<keyword evidence="2" id="KW-1185">Reference proteome</keyword>
<evidence type="ECO:0000313" key="2">
    <source>
        <dbReference type="Proteomes" id="UP001550210"/>
    </source>
</evidence>
<protein>
    <submittedName>
        <fullName evidence="1">Uncharacterized protein</fullName>
    </submittedName>
</protein>
<proteinExistence type="predicted"/>
<comment type="caution">
    <text evidence="1">The sequence shown here is derived from an EMBL/GenBank/DDBJ whole genome shotgun (WGS) entry which is preliminary data.</text>
</comment>
<accession>A0ABV2UWW3</accession>
<organism evidence="1 2">
    <name type="scientific">Streptomyces ossamyceticus</name>
    <dbReference type="NCBI Taxonomy" id="249581"/>
    <lineage>
        <taxon>Bacteria</taxon>
        <taxon>Bacillati</taxon>
        <taxon>Actinomycetota</taxon>
        <taxon>Actinomycetes</taxon>
        <taxon>Kitasatosporales</taxon>
        <taxon>Streptomycetaceae</taxon>
        <taxon>Streptomyces</taxon>
    </lineage>
</organism>
<reference evidence="1 2" key="1">
    <citation type="submission" date="2024-06" db="EMBL/GenBank/DDBJ databases">
        <title>The Natural Products Discovery Center: Release of the First 8490 Sequenced Strains for Exploring Actinobacteria Biosynthetic Diversity.</title>
        <authorList>
            <person name="Kalkreuter E."/>
            <person name="Kautsar S.A."/>
            <person name="Yang D."/>
            <person name="Bader C.D."/>
            <person name="Teijaro C.N."/>
            <person name="Fluegel L."/>
            <person name="Davis C.M."/>
            <person name="Simpson J.R."/>
            <person name="Lauterbach L."/>
            <person name="Steele A.D."/>
            <person name="Gui C."/>
            <person name="Meng S."/>
            <person name="Li G."/>
            <person name="Viehrig K."/>
            <person name="Ye F."/>
            <person name="Su P."/>
            <person name="Kiefer A.F."/>
            <person name="Nichols A."/>
            <person name="Cepeda A.J."/>
            <person name="Yan W."/>
            <person name="Fan B."/>
            <person name="Jiang Y."/>
            <person name="Adhikari A."/>
            <person name="Zheng C.-J."/>
            <person name="Schuster L."/>
            <person name="Cowan T.M."/>
            <person name="Smanski M.J."/>
            <person name="Chevrette M.G."/>
            <person name="De Carvalho L.P.S."/>
            <person name="Shen B."/>
        </authorList>
    </citation>
    <scope>NUCLEOTIDE SEQUENCE [LARGE SCALE GENOMIC DNA]</scope>
    <source>
        <strain evidence="1 2">NPDC006434</strain>
    </source>
</reference>
<evidence type="ECO:0000313" key="1">
    <source>
        <dbReference type="EMBL" id="MET9846027.1"/>
    </source>
</evidence>
<dbReference type="Proteomes" id="UP001550210">
    <property type="component" value="Unassembled WGS sequence"/>
</dbReference>
<sequence length="120" mass="13047">MSAPHCHALRLPFEAVPDLAGLPDLWIEVMSVPSSHPLAERRRATALTRPARDVRRVLLRYDDGSCDLIVVADRHRWGGYALAGLTAVGAGLSAAGPLTRRRRSASAGPAWRSATWARRS</sequence>
<dbReference type="EMBL" id="JBEXPZ010000018">
    <property type="protein sequence ID" value="MET9846027.1"/>
    <property type="molecule type" value="Genomic_DNA"/>
</dbReference>